<evidence type="ECO:0000256" key="1">
    <source>
        <dbReference type="ARBA" id="ARBA00023110"/>
    </source>
</evidence>
<dbReference type="SUPFAM" id="SSF102735">
    <property type="entry name" value="Trigger factor ribosome-binding domain"/>
    <property type="match status" value="1"/>
</dbReference>
<dbReference type="InterPro" id="IPR037041">
    <property type="entry name" value="Trigger_fac_C_sf"/>
</dbReference>
<evidence type="ECO:0000313" key="6">
    <source>
        <dbReference type="Proteomes" id="UP001320544"/>
    </source>
</evidence>
<dbReference type="Gene3D" id="1.10.3120.10">
    <property type="entry name" value="Trigger factor, C-terminal domain"/>
    <property type="match status" value="1"/>
</dbReference>
<organism evidence="5 6">
    <name type="scientific">Raoultibacter timonensis</name>
    <dbReference type="NCBI Taxonomy" id="1907662"/>
    <lineage>
        <taxon>Bacteria</taxon>
        <taxon>Bacillati</taxon>
        <taxon>Actinomycetota</taxon>
        <taxon>Coriobacteriia</taxon>
        <taxon>Eggerthellales</taxon>
        <taxon>Eggerthellaceae</taxon>
        <taxon>Raoultibacter</taxon>
    </lineage>
</organism>
<keyword evidence="1" id="KW-0697">Rotamase</keyword>
<protein>
    <recommendedName>
        <fullName evidence="7">Trigger factor</fullName>
    </recommendedName>
</protein>
<dbReference type="InterPro" id="IPR008881">
    <property type="entry name" value="Trigger_fac_ribosome-bd_bac"/>
</dbReference>
<dbReference type="InterPro" id="IPR036611">
    <property type="entry name" value="Trigger_fac_ribosome-bd_sf"/>
</dbReference>
<evidence type="ECO:0008006" key="7">
    <source>
        <dbReference type="Google" id="ProtNLM"/>
    </source>
</evidence>
<proteinExistence type="predicted"/>
<dbReference type="InterPro" id="IPR008880">
    <property type="entry name" value="Trigger_fac_C"/>
</dbReference>
<dbReference type="RefSeq" id="WP_244386582.1">
    <property type="nucleotide sequence ID" value="NZ_AP025564.1"/>
</dbReference>
<gene>
    <name evidence="5" type="ORF">CE91St30_26650</name>
</gene>
<evidence type="ECO:0000259" key="3">
    <source>
        <dbReference type="Pfam" id="PF05697"/>
    </source>
</evidence>
<dbReference type="Gene3D" id="3.10.50.40">
    <property type="match status" value="1"/>
</dbReference>
<dbReference type="Pfam" id="PF05697">
    <property type="entry name" value="Trigger_N"/>
    <property type="match status" value="1"/>
</dbReference>
<evidence type="ECO:0000313" key="5">
    <source>
        <dbReference type="EMBL" id="BDE97332.1"/>
    </source>
</evidence>
<accession>A0ABM7WLQ8</accession>
<keyword evidence="2" id="KW-0413">Isomerase</keyword>
<dbReference type="InterPro" id="IPR046357">
    <property type="entry name" value="PPIase_dom_sf"/>
</dbReference>
<keyword evidence="6" id="KW-1185">Reference proteome</keyword>
<feature type="domain" description="Trigger factor ribosome-binding bacterial" evidence="3">
    <location>
        <begin position="49"/>
        <end position="143"/>
    </location>
</feature>
<dbReference type="Pfam" id="PF05698">
    <property type="entry name" value="Trigger_C"/>
    <property type="match status" value="1"/>
</dbReference>
<feature type="domain" description="Trigger factor C-terminal" evidence="4">
    <location>
        <begin position="266"/>
        <end position="423"/>
    </location>
</feature>
<evidence type="ECO:0000259" key="4">
    <source>
        <dbReference type="Pfam" id="PF05698"/>
    </source>
</evidence>
<dbReference type="Proteomes" id="UP001320544">
    <property type="component" value="Chromosome"/>
</dbReference>
<dbReference type="SUPFAM" id="SSF109998">
    <property type="entry name" value="Triger factor/SurA peptide-binding domain-like"/>
    <property type="match status" value="1"/>
</dbReference>
<dbReference type="InterPro" id="IPR027304">
    <property type="entry name" value="Trigger_fact/SurA_dom_sf"/>
</dbReference>
<dbReference type="EMBL" id="AP025564">
    <property type="protein sequence ID" value="BDE97332.1"/>
    <property type="molecule type" value="Genomic_DNA"/>
</dbReference>
<sequence>MDYKECGENESKLQKRFSVALSRDEYGELSQEILVFLAMQMGVDYITNQPQDALRKKLGDDLDHQVALCLANQCVDEIVGREDLPAALEPVVESMAGYPEGPEFTFEATVYLKPELELSSYEPVALALPDFAVSDDLVARNMQAIVEEKARLVKDEQASEADAGTRNVISLDTKKCGMQVRALTMAETVYRIGDGLLPPQIEERLPGMKPGDIKEFSFVVKSKNFLGLEVEETMDCVLHLIDIVKKDTPDVTDDWVKSSIPGAHDVEGFRTLVRESLAEKARVDYDRAKEEAAASALAQRLRDLDLPEVYYDYARAGLMQNISAALAKQGIAEEEFYAMQGVTGAQFMARMRMRAEEVLRQGLALDALARHENLEIGEDDIFCALRTIAPGSELETRRMLEMNGRVYQLREMALRAKARTHLLDNAVIQLAQSA</sequence>
<reference evidence="5 6" key="1">
    <citation type="submission" date="2022-01" db="EMBL/GenBank/DDBJ databases">
        <title>Novel bile acid biosynthetic pathways are enriched in the microbiome of centenarians.</title>
        <authorList>
            <person name="Sato Y."/>
            <person name="Atarashi K."/>
            <person name="Plichta R.D."/>
            <person name="Arai Y."/>
            <person name="Sasajima S."/>
            <person name="Kearney M.S."/>
            <person name="Suda W."/>
            <person name="Takeshita K."/>
            <person name="Sasaki T."/>
            <person name="Okamoto S."/>
            <person name="Skelly N.A."/>
            <person name="Okamura Y."/>
            <person name="Vlamakis H."/>
            <person name="Li Y."/>
            <person name="Tanoue T."/>
            <person name="Takei H."/>
            <person name="Nittono H."/>
            <person name="Narushima S."/>
            <person name="Irie J."/>
            <person name="Itoh H."/>
            <person name="Moriya K."/>
            <person name="Sugiura Y."/>
            <person name="Suematsu M."/>
            <person name="Moritoki N."/>
            <person name="Shibata S."/>
            <person name="Littman R.D."/>
            <person name="Fischbach A.M."/>
            <person name="Uwamino Y."/>
            <person name="Inoue T."/>
            <person name="Honda A."/>
            <person name="Hattori M."/>
            <person name="Murai T."/>
            <person name="Xavier J.R."/>
            <person name="Hirose N."/>
            <person name="Honda K."/>
        </authorList>
    </citation>
    <scope>NUCLEOTIDE SEQUENCE [LARGE SCALE GENOMIC DNA]</scope>
    <source>
        <strain evidence="5 6">CE91-St30</strain>
    </source>
</reference>
<evidence type="ECO:0000256" key="2">
    <source>
        <dbReference type="ARBA" id="ARBA00023235"/>
    </source>
</evidence>
<name>A0ABM7WLQ8_9ACTN</name>